<evidence type="ECO:0000313" key="12">
    <source>
        <dbReference type="Proteomes" id="UP001497525"/>
    </source>
</evidence>
<comment type="caution">
    <text evidence="11">The sequence shown here is derived from an EMBL/GenBank/DDBJ whole genome shotgun (WGS) entry which is preliminary data.</text>
</comment>
<dbReference type="AlphaFoldDB" id="A0AAV2TQ93"/>
<dbReference type="GO" id="GO:0005737">
    <property type="term" value="C:cytoplasm"/>
    <property type="evidence" value="ECO:0007669"/>
    <property type="project" value="UniProtKB-SubCell"/>
</dbReference>
<evidence type="ECO:0000256" key="2">
    <source>
        <dbReference type="ARBA" id="ARBA00004496"/>
    </source>
</evidence>
<comment type="subcellular location">
    <subcellularLocation>
        <location evidence="2">Cytoplasm</location>
    </subcellularLocation>
    <subcellularLocation>
        <location evidence="1">Nucleus</location>
    </subcellularLocation>
</comment>
<keyword evidence="8" id="KW-0804">Transcription</keyword>
<dbReference type="InterPro" id="IPR019312">
    <property type="entry name" value="CNOT11"/>
</dbReference>
<keyword evidence="9" id="KW-0539">Nucleus</keyword>
<dbReference type="GO" id="GO:0005634">
    <property type="term" value="C:nucleus"/>
    <property type="evidence" value="ECO:0007669"/>
    <property type="project" value="UniProtKB-SubCell"/>
</dbReference>
<keyword evidence="5" id="KW-0963">Cytoplasm</keyword>
<accession>A0AAV2TQ93</accession>
<dbReference type="GO" id="GO:0030014">
    <property type="term" value="C:CCR4-NOT complex"/>
    <property type="evidence" value="ECO:0007669"/>
    <property type="project" value="InterPro"/>
</dbReference>
<keyword evidence="7" id="KW-0943">RNA-mediated gene silencing</keyword>
<protein>
    <recommendedName>
        <fullName evidence="4">CCR4-NOT transcription complex subunit 11</fullName>
    </recommendedName>
</protein>
<evidence type="ECO:0000256" key="5">
    <source>
        <dbReference type="ARBA" id="ARBA00022490"/>
    </source>
</evidence>
<evidence type="ECO:0000256" key="9">
    <source>
        <dbReference type="ARBA" id="ARBA00023242"/>
    </source>
</evidence>
<reference evidence="11" key="1">
    <citation type="submission" date="2024-06" db="EMBL/GenBank/DDBJ databases">
        <authorList>
            <person name="Liu X."/>
            <person name="Lenzi L."/>
            <person name="Haldenby T S."/>
            <person name="Uol C."/>
        </authorList>
    </citation>
    <scope>NUCLEOTIDE SEQUENCE</scope>
</reference>
<dbReference type="GO" id="GO:0031047">
    <property type="term" value="P:regulatory ncRNA-mediated gene silencing"/>
    <property type="evidence" value="ECO:0007669"/>
    <property type="project" value="UniProtKB-KW"/>
</dbReference>
<dbReference type="EMBL" id="CAXLJL010000501">
    <property type="protein sequence ID" value="CAL5138543.1"/>
    <property type="molecule type" value="Genomic_DNA"/>
</dbReference>
<sequence>MYCWYSSWLSVFLRIISARVHRLTSLGLPELISNGILSVTMSLSNKDLLSLSNFLLPERIARQTLETITGLVNKQFAKSEHFKICQILVFLLQNDFLCDALSRFTALFLVWEMYKSDLITLNPFAQFLVTYLRDEFTTKLPSCAVYVFHTLLTQPEQIHEFIKYTPLQILSLQTNGAANNLDWSFLQPESQESSRLPKKATCGFPCIVADKDVTPSLANELPTPVALPRQCLESLLSHNEPIACHTSLRPEYLRVAPPLLPCPQGVEKQVDLDEASKELTTSSSPDRVNKPKITSGWQEELIWLNPNTLVHEFHWDASTEQANPTTELRQLMSMALTASLPQPQQHTVIQAITDNPSLVPNLGVTPENLPSLVNCNPVIAIEVLQLLVNSPQKEDYYKALVSMDLTVHSMEVVNRLTSKVEWPPEFTHRYISNCMQSCQSIPDKSLQQRHVRLVCVLIRSLICNKILDIHNENILVEVQTFCLEFNKVADARNLYRLIKNTQNSASGSVTSPNQSDGNNK</sequence>
<feature type="signal peptide" evidence="10">
    <location>
        <begin position="1"/>
        <end position="18"/>
    </location>
</feature>
<dbReference type="Proteomes" id="UP001497525">
    <property type="component" value="Unassembled WGS sequence"/>
</dbReference>
<name>A0AAV2TQ93_CALDB</name>
<keyword evidence="10" id="KW-0732">Signal</keyword>
<evidence type="ECO:0000256" key="6">
    <source>
        <dbReference type="ARBA" id="ARBA00023015"/>
    </source>
</evidence>
<evidence type="ECO:0000256" key="7">
    <source>
        <dbReference type="ARBA" id="ARBA00023158"/>
    </source>
</evidence>
<dbReference type="PANTHER" id="PTHR15975">
    <property type="entry name" value="CCR4-NOT TRANSCRIPTION COMPLEX SUBUNIT 11"/>
    <property type="match status" value="1"/>
</dbReference>
<proteinExistence type="inferred from homology"/>
<organism evidence="11 12">
    <name type="scientific">Calicophoron daubneyi</name>
    <name type="common">Rumen fluke</name>
    <name type="synonym">Paramphistomum daubneyi</name>
    <dbReference type="NCBI Taxonomy" id="300641"/>
    <lineage>
        <taxon>Eukaryota</taxon>
        <taxon>Metazoa</taxon>
        <taxon>Spiralia</taxon>
        <taxon>Lophotrochozoa</taxon>
        <taxon>Platyhelminthes</taxon>
        <taxon>Trematoda</taxon>
        <taxon>Digenea</taxon>
        <taxon>Plagiorchiida</taxon>
        <taxon>Pronocephalata</taxon>
        <taxon>Paramphistomoidea</taxon>
        <taxon>Paramphistomidae</taxon>
        <taxon>Calicophoron</taxon>
    </lineage>
</organism>
<feature type="chain" id="PRO_5043999483" description="CCR4-NOT transcription complex subunit 11" evidence="10">
    <location>
        <begin position="19"/>
        <end position="520"/>
    </location>
</feature>
<gene>
    <name evidence="11" type="ORF">CDAUBV1_LOCUS13370</name>
</gene>
<keyword evidence="6" id="KW-0805">Transcription regulation</keyword>
<comment type="similarity">
    <text evidence="3">Belongs to the CNOT11 family.</text>
</comment>
<evidence type="ECO:0000256" key="3">
    <source>
        <dbReference type="ARBA" id="ARBA00008030"/>
    </source>
</evidence>
<evidence type="ECO:0000256" key="10">
    <source>
        <dbReference type="SAM" id="SignalP"/>
    </source>
</evidence>
<dbReference type="Pfam" id="PF10155">
    <property type="entry name" value="CNOT11"/>
    <property type="match status" value="1"/>
</dbReference>
<evidence type="ECO:0000256" key="4">
    <source>
        <dbReference type="ARBA" id="ARBA00014872"/>
    </source>
</evidence>
<evidence type="ECO:0000313" key="11">
    <source>
        <dbReference type="EMBL" id="CAL5138543.1"/>
    </source>
</evidence>
<evidence type="ECO:0000256" key="8">
    <source>
        <dbReference type="ARBA" id="ARBA00023163"/>
    </source>
</evidence>
<dbReference type="PANTHER" id="PTHR15975:SF0">
    <property type="entry name" value="CCR4-NOT TRANSCRIPTION COMPLEX SUBUNIT 11"/>
    <property type="match status" value="1"/>
</dbReference>
<evidence type="ECO:0000256" key="1">
    <source>
        <dbReference type="ARBA" id="ARBA00004123"/>
    </source>
</evidence>